<evidence type="ECO:0000313" key="7">
    <source>
        <dbReference type="Proteomes" id="UP000564644"/>
    </source>
</evidence>
<organism evidence="6 7">
    <name type="scientific">Cohnella zeiphila</name>
    <dbReference type="NCBI Taxonomy" id="2761120"/>
    <lineage>
        <taxon>Bacteria</taxon>
        <taxon>Bacillati</taxon>
        <taxon>Bacillota</taxon>
        <taxon>Bacilli</taxon>
        <taxon>Bacillales</taxon>
        <taxon>Paenibacillaceae</taxon>
        <taxon>Cohnella</taxon>
    </lineage>
</organism>
<keyword evidence="2" id="KW-0238">DNA-binding</keyword>
<sequence>MGGFVKSWFRDLAKYKYNRRFFRKSLVLILLIASIPGAIIGTSIYVVSGSKLEGELQRLHRNQIEERAANIDSQLSYLELTFSHWEFEPTFDENLKHLNISLQFERVQELYRMLLIMESSHPLLNKVELYLDKPKPLVFDKSEYRYLSAANDIKAYEALMSGSNRAVFWTDDSLPGGGEKGSLSLVNKLPGGSLQPFGLLVATVDSAKLMQMFGTLNPYNEGDTIVAAEDGSWAMSESGGQAGSLSPLDQALRQKVEDKRTDAGSFLYSYKGKTYSVSYGQLKRLGKTWSYISAVPLTAITAPIMNMSKSIIYISLAGLALALILSWLVSKRIYVPIERLVRNLTGGARNDSQQDEFGLFEQQLAELSRERETMRSRLDEQLPLLREGFFLQLVQGHFLSHEESGLREKLRMYGWQSDERQFIAILFQLNGFSSLQGRFSADDEDLVTFAAANIVEELAREQYEQVGVINFHDFSVGLLLSFPADHPAGWLTEDLDAFCTNVVHTLKRLLRMQVTASFSRPTEFVQQIPRIFEETQQALQFRDLSDDLQIIQAGQPSEASAMASHYPFSLEKEIIHAIRNGLEPEAVDLIGQFLEELSRGGATELSVQQGMLQLLAGIRYTALQSGLNPVQLFGGVNLFDQLAQIKEPEQMLRWFEHKVVAVFVQELISRQDFFLKQMVEKVVAYLRTQYMEALSLDSCAERFGTSPYTLSRAFKQVTGINFIDYLTQIRIDQAKSLLRESELRINDIADQVGYRHTYFNRIFKKYEGITPSHYRELNRV</sequence>
<feature type="domain" description="HTH araC/xylS-type" evidence="5">
    <location>
        <begin position="680"/>
        <end position="777"/>
    </location>
</feature>
<gene>
    <name evidence="6" type="ORF">H7C18_24910</name>
</gene>
<proteinExistence type="predicted"/>
<dbReference type="Gene3D" id="6.10.340.10">
    <property type="match status" value="1"/>
</dbReference>
<dbReference type="InterPro" id="IPR018060">
    <property type="entry name" value="HTH_AraC"/>
</dbReference>
<dbReference type="GO" id="GO:0003700">
    <property type="term" value="F:DNA-binding transcription factor activity"/>
    <property type="evidence" value="ECO:0007669"/>
    <property type="project" value="InterPro"/>
</dbReference>
<dbReference type="Gene3D" id="1.10.10.60">
    <property type="entry name" value="Homeodomain-like"/>
    <property type="match status" value="2"/>
</dbReference>
<accession>A0A7X0VXM6</accession>
<dbReference type="Pfam" id="PF12833">
    <property type="entry name" value="HTH_18"/>
    <property type="match status" value="1"/>
</dbReference>
<keyword evidence="1" id="KW-0805">Transcription regulation</keyword>
<name>A0A7X0VXM6_9BACL</name>
<evidence type="ECO:0000313" key="6">
    <source>
        <dbReference type="EMBL" id="MBB6734166.1"/>
    </source>
</evidence>
<reference evidence="6 7" key="1">
    <citation type="submission" date="2020-08" db="EMBL/GenBank/DDBJ databases">
        <title>Cohnella phylogeny.</title>
        <authorList>
            <person name="Dunlap C."/>
        </authorList>
    </citation>
    <scope>NUCLEOTIDE SEQUENCE [LARGE SCALE GENOMIC DNA]</scope>
    <source>
        <strain evidence="6 7">CBP 2801</strain>
    </source>
</reference>
<dbReference type="EMBL" id="JACJVO010000032">
    <property type="protein sequence ID" value="MBB6734166.1"/>
    <property type="molecule type" value="Genomic_DNA"/>
</dbReference>
<evidence type="ECO:0000256" key="1">
    <source>
        <dbReference type="ARBA" id="ARBA00023015"/>
    </source>
</evidence>
<protein>
    <submittedName>
        <fullName evidence="6">AraC family transcriptional regulator</fullName>
    </submittedName>
</protein>
<keyword evidence="4" id="KW-1133">Transmembrane helix</keyword>
<keyword evidence="4" id="KW-0472">Membrane</keyword>
<keyword evidence="7" id="KW-1185">Reference proteome</keyword>
<dbReference type="PANTHER" id="PTHR43280:SF28">
    <property type="entry name" value="HTH-TYPE TRANSCRIPTIONAL ACTIVATOR RHAS"/>
    <property type="match status" value="1"/>
</dbReference>
<dbReference type="InterPro" id="IPR009057">
    <property type="entry name" value="Homeodomain-like_sf"/>
</dbReference>
<dbReference type="PROSITE" id="PS01124">
    <property type="entry name" value="HTH_ARAC_FAMILY_2"/>
    <property type="match status" value="1"/>
</dbReference>
<dbReference type="InterPro" id="IPR041522">
    <property type="entry name" value="CdaR_GGDEF"/>
</dbReference>
<dbReference type="RefSeq" id="WP_185131815.1">
    <property type="nucleotide sequence ID" value="NZ_JACJVO010000032.1"/>
</dbReference>
<evidence type="ECO:0000256" key="3">
    <source>
        <dbReference type="ARBA" id="ARBA00023163"/>
    </source>
</evidence>
<keyword evidence="4" id="KW-0812">Transmembrane</keyword>
<keyword evidence="3" id="KW-0804">Transcription</keyword>
<dbReference type="Pfam" id="PF17853">
    <property type="entry name" value="GGDEF_2"/>
    <property type="match status" value="1"/>
</dbReference>
<dbReference type="GO" id="GO:0043565">
    <property type="term" value="F:sequence-specific DNA binding"/>
    <property type="evidence" value="ECO:0007669"/>
    <property type="project" value="InterPro"/>
</dbReference>
<dbReference type="Proteomes" id="UP000564644">
    <property type="component" value="Unassembled WGS sequence"/>
</dbReference>
<evidence type="ECO:0000256" key="2">
    <source>
        <dbReference type="ARBA" id="ARBA00023125"/>
    </source>
</evidence>
<dbReference type="PANTHER" id="PTHR43280">
    <property type="entry name" value="ARAC-FAMILY TRANSCRIPTIONAL REGULATOR"/>
    <property type="match status" value="1"/>
</dbReference>
<evidence type="ECO:0000256" key="4">
    <source>
        <dbReference type="SAM" id="Phobius"/>
    </source>
</evidence>
<feature type="transmembrane region" description="Helical" evidence="4">
    <location>
        <begin position="26"/>
        <end position="48"/>
    </location>
</feature>
<dbReference type="AlphaFoldDB" id="A0A7X0VXM6"/>
<dbReference type="SMART" id="SM00342">
    <property type="entry name" value="HTH_ARAC"/>
    <property type="match status" value="1"/>
</dbReference>
<dbReference type="InterPro" id="IPR018062">
    <property type="entry name" value="HTH_AraC-typ_CS"/>
</dbReference>
<evidence type="ECO:0000259" key="5">
    <source>
        <dbReference type="PROSITE" id="PS01124"/>
    </source>
</evidence>
<comment type="caution">
    <text evidence="6">The sequence shown here is derived from an EMBL/GenBank/DDBJ whole genome shotgun (WGS) entry which is preliminary data.</text>
</comment>
<dbReference type="PROSITE" id="PS00041">
    <property type="entry name" value="HTH_ARAC_FAMILY_1"/>
    <property type="match status" value="1"/>
</dbReference>
<dbReference type="SUPFAM" id="SSF46689">
    <property type="entry name" value="Homeodomain-like"/>
    <property type="match status" value="2"/>
</dbReference>